<feature type="region of interest" description="Disordered" evidence="1">
    <location>
        <begin position="24"/>
        <end position="48"/>
    </location>
</feature>
<protein>
    <submittedName>
        <fullName evidence="2">Uncharacterized protein</fullName>
    </submittedName>
</protein>
<keyword evidence="3" id="KW-1185">Reference proteome</keyword>
<name>A0A839E6E8_9PSEU</name>
<feature type="compositionally biased region" description="Acidic residues" evidence="1">
    <location>
        <begin position="38"/>
        <end position="48"/>
    </location>
</feature>
<gene>
    <name evidence="2" type="ORF">FHX42_004661</name>
</gene>
<proteinExistence type="predicted"/>
<accession>A0A839E6E8</accession>
<dbReference type="Pfam" id="PF11273">
    <property type="entry name" value="DUF3073"/>
    <property type="match status" value="1"/>
</dbReference>
<dbReference type="Proteomes" id="UP000569329">
    <property type="component" value="Unassembled WGS sequence"/>
</dbReference>
<organism evidence="2 3">
    <name type="scientific">Halosaccharopolyspora lacisalsi</name>
    <dbReference type="NCBI Taxonomy" id="1000566"/>
    <lineage>
        <taxon>Bacteria</taxon>
        <taxon>Bacillati</taxon>
        <taxon>Actinomycetota</taxon>
        <taxon>Actinomycetes</taxon>
        <taxon>Pseudonocardiales</taxon>
        <taxon>Pseudonocardiaceae</taxon>
        <taxon>Halosaccharopolyspora</taxon>
    </lineage>
</organism>
<sequence>MARELKYNSPNMDVDALERELSSDYRGEWYEQDRGDPYDDDGYDDHRY</sequence>
<evidence type="ECO:0000313" key="2">
    <source>
        <dbReference type="EMBL" id="MBA8827277.1"/>
    </source>
</evidence>
<evidence type="ECO:0000313" key="3">
    <source>
        <dbReference type="Proteomes" id="UP000569329"/>
    </source>
</evidence>
<comment type="caution">
    <text evidence="2">The sequence shown here is derived from an EMBL/GenBank/DDBJ whole genome shotgun (WGS) entry which is preliminary data.</text>
</comment>
<dbReference type="AlphaFoldDB" id="A0A839E6E8"/>
<evidence type="ECO:0000256" key="1">
    <source>
        <dbReference type="SAM" id="MobiDB-lite"/>
    </source>
</evidence>
<dbReference type="EMBL" id="JACGWZ010000007">
    <property type="protein sequence ID" value="MBA8827277.1"/>
    <property type="molecule type" value="Genomic_DNA"/>
</dbReference>
<feature type="compositionally biased region" description="Basic and acidic residues" evidence="1">
    <location>
        <begin position="24"/>
        <end position="37"/>
    </location>
</feature>
<reference evidence="2 3" key="1">
    <citation type="submission" date="2020-07" db="EMBL/GenBank/DDBJ databases">
        <title>Sequencing the genomes of 1000 actinobacteria strains.</title>
        <authorList>
            <person name="Klenk H.-P."/>
        </authorList>
    </citation>
    <scope>NUCLEOTIDE SEQUENCE [LARGE SCALE GENOMIC DNA]</scope>
    <source>
        <strain evidence="2 3">DSM 45975</strain>
    </source>
</reference>
<dbReference type="InterPro" id="IPR021426">
    <property type="entry name" value="DUF3073"/>
</dbReference>